<feature type="non-terminal residue" evidence="1">
    <location>
        <position position="149"/>
    </location>
</feature>
<protein>
    <submittedName>
        <fullName evidence="1">7316_t:CDS:1</fullName>
    </submittedName>
</protein>
<gene>
    <name evidence="1" type="ORF">SPELUC_LOCUS10391</name>
</gene>
<feature type="non-terminal residue" evidence="1">
    <location>
        <position position="1"/>
    </location>
</feature>
<keyword evidence="2" id="KW-1185">Reference proteome</keyword>
<accession>A0ACA9P1U1</accession>
<organism evidence="1 2">
    <name type="scientific">Cetraspora pellucida</name>
    <dbReference type="NCBI Taxonomy" id="1433469"/>
    <lineage>
        <taxon>Eukaryota</taxon>
        <taxon>Fungi</taxon>
        <taxon>Fungi incertae sedis</taxon>
        <taxon>Mucoromycota</taxon>
        <taxon>Glomeromycotina</taxon>
        <taxon>Glomeromycetes</taxon>
        <taxon>Diversisporales</taxon>
        <taxon>Gigasporaceae</taxon>
        <taxon>Cetraspora</taxon>
    </lineage>
</organism>
<comment type="caution">
    <text evidence="1">The sequence shown here is derived from an EMBL/GenBank/DDBJ whole genome shotgun (WGS) entry which is preliminary data.</text>
</comment>
<dbReference type="EMBL" id="CAJVPW010019176">
    <property type="protein sequence ID" value="CAG8685410.1"/>
    <property type="molecule type" value="Genomic_DNA"/>
</dbReference>
<evidence type="ECO:0000313" key="2">
    <source>
        <dbReference type="Proteomes" id="UP000789366"/>
    </source>
</evidence>
<evidence type="ECO:0000313" key="1">
    <source>
        <dbReference type="EMBL" id="CAG8685410.1"/>
    </source>
</evidence>
<dbReference type="Proteomes" id="UP000789366">
    <property type="component" value="Unassembled WGS sequence"/>
</dbReference>
<sequence>RAKAFISTKRKLLGFNISSTSNKRTKTETNRASNKAFGLLMKEEKVVKKVNTSKNSSMKSSSIIETSSAKDKELDWANEVENNIKTKKVSKLLLLSKNKDNKETHMNSEDQPIIEAQSTNQLVSDTDATPAQEKSQDKLQTKKWSELFP</sequence>
<name>A0ACA9P1U1_9GLOM</name>
<proteinExistence type="predicted"/>
<reference evidence="1" key="1">
    <citation type="submission" date="2021-06" db="EMBL/GenBank/DDBJ databases">
        <authorList>
            <person name="Kallberg Y."/>
            <person name="Tangrot J."/>
            <person name="Rosling A."/>
        </authorList>
    </citation>
    <scope>NUCLEOTIDE SEQUENCE</scope>
    <source>
        <strain evidence="1">28 12/20/2015</strain>
    </source>
</reference>